<dbReference type="InterPro" id="IPR038078">
    <property type="entry name" value="PhoU-like_sf"/>
</dbReference>
<dbReference type="RefSeq" id="WP_163297861.1">
    <property type="nucleotide sequence ID" value="NZ_JAAGRR010000014.1"/>
</dbReference>
<comment type="caution">
    <text evidence="2">The sequence shown here is derived from an EMBL/GenBank/DDBJ whole genome shotgun (WGS) entry which is preliminary data.</text>
</comment>
<sequence length="227" mass="25922">MLYQLFKLFTKKESLVTEARAEALRMMDQARHMFETVMTAMLATADDAILSRVKDLDKEINEVQRDVRKKVLEHLVFCRGEDLVEAIILLTVVVDLERIGDYTKNLGELVVMLPERCCWGKKADVVKELQARTVALFDKVRGAFEGNDEKAAREALVHYREIADACEQHLREVFEAASGEEFVPREFLHLVLIFRYLKRVSAHLKNVATTVINPVDQIGFVKAAEAD</sequence>
<feature type="domain" description="PhoU" evidence="1">
    <location>
        <begin position="24"/>
        <end position="110"/>
    </location>
</feature>
<dbReference type="SUPFAM" id="SSF109755">
    <property type="entry name" value="PhoU-like"/>
    <property type="match status" value="1"/>
</dbReference>
<dbReference type="PANTHER" id="PTHR42930">
    <property type="entry name" value="PHOSPHATE-SPECIFIC TRANSPORT SYSTEM ACCESSORY PROTEIN PHOU"/>
    <property type="match status" value="1"/>
</dbReference>
<dbReference type="Gene3D" id="1.20.58.220">
    <property type="entry name" value="Phosphate transport system protein phou homolog 2, domain 2"/>
    <property type="match status" value="1"/>
</dbReference>
<dbReference type="GO" id="GO:0030643">
    <property type="term" value="P:intracellular phosphate ion homeostasis"/>
    <property type="evidence" value="ECO:0007669"/>
    <property type="project" value="InterPro"/>
</dbReference>
<organism evidence="2 3">
    <name type="scientific">Dissulfurirhabdus thermomarina</name>
    <dbReference type="NCBI Taxonomy" id="1765737"/>
    <lineage>
        <taxon>Bacteria</taxon>
        <taxon>Deltaproteobacteria</taxon>
        <taxon>Dissulfurirhabdaceae</taxon>
        <taxon>Dissulfurirhabdus</taxon>
    </lineage>
</organism>
<accession>A0A6N9TT47</accession>
<keyword evidence="3" id="KW-1185">Reference proteome</keyword>
<dbReference type="PANTHER" id="PTHR42930:SF3">
    <property type="entry name" value="PHOSPHATE-SPECIFIC TRANSPORT SYSTEM ACCESSORY PROTEIN PHOU"/>
    <property type="match status" value="1"/>
</dbReference>
<evidence type="ECO:0000259" key="1">
    <source>
        <dbReference type="Pfam" id="PF01895"/>
    </source>
</evidence>
<dbReference type="GO" id="GO:0045936">
    <property type="term" value="P:negative regulation of phosphate metabolic process"/>
    <property type="evidence" value="ECO:0007669"/>
    <property type="project" value="InterPro"/>
</dbReference>
<feature type="domain" description="PhoU" evidence="1">
    <location>
        <begin position="127"/>
        <end position="210"/>
    </location>
</feature>
<dbReference type="InterPro" id="IPR026022">
    <property type="entry name" value="PhoU_dom"/>
</dbReference>
<dbReference type="AlphaFoldDB" id="A0A6N9TT47"/>
<dbReference type="InterPro" id="IPR028366">
    <property type="entry name" value="PhoU"/>
</dbReference>
<dbReference type="Pfam" id="PF01895">
    <property type="entry name" value="PhoU"/>
    <property type="match status" value="2"/>
</dbReference>
<reference evidence="2 3" key="1">
    <citation type="submission" date="2020-02" db="EMBL/GenBank/DDBJ databases">
        <title>Comparative genomics of sulfur disproportionating microorganisms.</title>
        <authorList>
            <person name="Ward L.M."/>
            <person name="Bertran E."/>
            <person name="Johnston D.T."/>
        </authorList>
    </citation>
    <scope>NUCLEOTIDE SEQUENCE [LARGE SCALE GENOMIC DNA]</scope>
    <source>
        <strain evidence="2 3">DSM 100025</strain>
    </source>
</reference>
<proteinExistence type="predicted"/>
<gene>
    <name evidence="2" type="ORF">G3N55_02410</name>
</gene>
<dbReference type="Proteomes" id="UP000469346">
    <property type="component" value="Unassembled WGS sequence"/>
</dbReference>
<evidence type="ECO:0000313" key="3">
    <source>
        <dbReference type="Proteomes" id="UP000469346"/>
    </source>
</evidence>
<name>A0A6N9TT47_DISTH</name>
<evidence type="ECO:0000313" key="2">
    <source>
        <dbReference type="EMBL" id="NDY41706.1"/>
    </source>
</evidence>
<dbReference type="EMBL" id="JAAGRR010000014">
    <property type="protein sequence ID" value="NDY41706.1"/>
    <property type="molecule type" value="Genomic_DNA"/>
</dbReference>
<protein>
    <recommendedName>
        <fullName evidence="1">PhoU domain-containing protein</fullName>
    </recommendedName>
</protein>